<dbReference type="EMBL" id="JAICBX010000001">
    <property type="protein sequence ID" value="MBW8636060.1"/>
    <property type="molecule type" value="Genomic_DNA"/>
</dbReference>
<dbReference type="Proteomes" id="UP001196509">
    <property type="component" value="Unassembled WGS sequence"/>
</dbReference>
<comment type="subcellular location">
    <subcellularLocation>
        <location evidence="1">Cytoplasm</location>
    </subcellularLocation>
</comment>
<keyword evidence="6" id="KW-1185">Reference proteome</keyword>
<dbReference type="RefSeq" id="WP_220226769.1">
    <property type="nucleotide sequence ID" value="NZ_JAICBX010000001.1"/>
</dbReference>
<evidence type="ECO:0000313" key="6">
    <source>
        <dbReference type="Proteomes" id="UP001196509"/>
    </source>
</evidence>
<dbReference type="InterPro" id="IPR026151">
    <property type="entry name" value="Maspardin"/>
</dbReference>
<gene>
    <name evidence="5" type="ORF">K1W69_02590</name>
</gene>
<dbReference type="GO" id="GO:0005737">
    <property type="term" value="C:cytoplasm"/>
    <property type="evidence" value="ECO:0007669"/>
    <property type="project" value="UniProtKB-SubCell"/>
</dbReference>
<dbReference type="Pfam" id="PF12697">
    <property type="entry name" value="Abhydrolase_6"/>
    <property type="match status" value="1"/>
</dbReference>
<name>A0AAE2ZK86_9HYPH</name>
<accession>A0AAE2ZK86</accession>
<dbReference type="InterPro" id="IPR029058">
    <property type="entry name" value="AB_hydrolase_fold"/>
</dbReference>
<protein>
    <recommendedName>
        <fullName evidence="2">Maspardin</fullName>
    </recommendedName>
</protein>
<evidence type="ECO:0000256" key="2">
    <source>
        <dbReference type="ARBA" id="ARBA00020148"/>
    </source>
</evidence>
<dbReference type="Gene3D" id="3.40.50.1820">
    <property type="entry name" value="alpha/beta hydrolase"/>
    <property type="match status" value="1"/>
</dbReference>
<dbReference type="PANTHER" id="PTHR15913">
    <property type="entry name" value="ACID CLUSTER PROTEIN 33"/>
    <property type="match status" value="1"/>
</dbReference>
<proteinExistence type="predicted"/>
<dbReference type="PANTHER" id="PTHR15913:SF0">
    <property type="entry name" value="MASPARDIN"/>
    <property type="match status" value="1"/>
</dbReference>
<evidence type="ECO:0000313" key="5">
    <source>
        <dbReference type="EMBL" id="MBW8636060.1"/>
    </source>
</evidence>
<dbReference type="GO" id="GO:0016787">
    <property type="term" value="F:hydrolase activity"/>
    <property type="evidence" value="ECO:0007669"/>
    <property type="project" value="UniProtKB-KW"/>
</dbReference>
<evidence type="ECO:0000256" key="3">
    <source>
        <dbReference type="ARBA" id="ARBA00022490"/>
    </source>
</evidence>
<dbReference type="AlphaFoldDB" id="A0AAE2ZK86"/>
<evidence type="ECO:0000259" key="4">
    <source>
        <dbReference type="Pfam" id="PF12697"/>
    </source>
</evidence>
<feature type="domain" description="AB hydrolase-1" evidence="4">
    <location>
        <begin position="40"/>
        <end position="259"/>
    </location>
</feature>
<dbReference type="InterPro" id="IPR000073">
    <property type="entry name" value="AB_hydrolase_1"/>
</dbReference>
<dbReference type="SUPFAM" id="SSF53474">
    <property type="entry name" value="alpha/beta-Hydrolases"/>
    <property type="match status" value="1"/>
</dbReference>
<sequence length="284" mass="31037">MTNPFIESRNAFVAANPVEQTTFGPRQWGSIRVGDSGPALVLIPGTLGKAEIFWQQIEALKDRVQILALTYPDSHDIEEWSSDLEILMDNAGFDSAHILGSSLGGYFVQYFAATRPQRCESIFAANTLSSTEFAVQAPPYALDLANTPIELIRKGFSEGMSKSVEADPSLAPLIGMLMEDVNGGIPEPNLRSRLMAIKYAPPLPRIELLADRICTIEASDDPLIPAPVRDAVRAFAGPAVSYRFLGGGHFPYVVRPADYTALLEERLGLVEDGAVWGRGEMRER</sequence>
<keyword evidence="3" id="KW-0963">Cytoplasm</keyword>
<organism evidence="5 6">
    <name type="scientific">Flavimaribacter sediminis</name>
    <dbReference type="NCBI Taxonomy" id="2865987"/>
    <lineage>
        <taxon>Bacteria</taxon>
        <taxon>Pseudomonadati</taxon>
        <taxon>Pseudomonadota</taxon>
        <taxon>Alphaproteobacteria</taxon>
        <taxon>Hyphomicrobiales</taxon>
        <taxon>Rhizobiaceae</taxon>
        <taxon>Flavimaribacter</taxon>
    </lineage>
</organism>
<comment type="caution">
    <text evidence="5">The sequence shown here is derived from an EMBL/GenBank/DDBJ whole genome shotgun (WGS) entry which is preliminary data.</text>
</comment>
<keyword evidence="5" id="KW-0378">Hydrolase</keyword>
<reference evidence="5" key="1">
    <citation type="submission" date="2021-08" db="EMBL/GenBank/DDBJ databases">
        <title>Hoeflea bacterium WL0058 sp. nov., isolated from the sediment.</title>
        <authorList>
            <person name="Wang L."/>
            <person name="Zhang D."/>
        </authorList>
    </citation>
    <scope>NUCLEOTIDE SEQUENCE</scope>
    <source>
        <strain evidence="5">WL0058</strain>
    </source>
</reference>
<evidence type="ECO:0000256" key="1">
    <source>
        <dbReference type="ARBA" id="ARBA00004496"/>
    </source>
</evidence>